<reference evidence="3" key="1">
    <citation type="submission" date="2020-04" db="EMBL/GenBank/DDBJ databases">
        <title>Description of novel Gluconacetobacter.</title>
        <authorList>
            <person name="Sombolestani A."/>
        </authorList>
    </citation>
    <scope>NUCLEOTIDE SEQUENCE [LARGE SCALE GENOMIC DNA]</scope>
    <source>
        <strain evidence="3">LMG 1745</strain>
    </source>
</reference>
<gene>
    <name evidence="2" type="ORF">HKD19_12490</name>
</gene>
<dbReference type="InterPro" id="IPR025959">
    <property type="entry name" value="Winged_HTH_dom"/>
</dbReference>
<evidence type="ECO:0000313" key="2">
    <source>
        <dbReference type="EMBL" id="MBF0889362.1"/>
    </source>
</evidence>
<feature type="domain" description="Winged helix-turn helix" evidence="1">
    <location>
        <begin position="1"/>
        <end position="33"/>
    </location>
</feature>
<dbReference type="EMBL" id="JABCQH010000012">
    <property type="protein sequence ID" value="MBF0889362.1"/>
    <property type="molecule type" value="Genomic_DNA"/>
</dbReference>
<organism evidence="2 3">
    <name type="scientific">Gluconobacter cadivus</name>
    <dbReference type="NCBI Taxonomy" id="2728101"/>
    <lineage>
        <taxon>Bacteria</taxon>
        <taxon>Pseudomonadati</taxon>
        <taxon>Pseudomonadota</taxon>
        <taxon>Alphaproteobacteria</taxon>
        <taxon>Acetobacterales</taxon>
        <taxon>Acetobacteraceae</taxon>
        <taxon>Gluconobacter</taxon>
    </lineage>
</organism>
<evidence type="ECO:0000313" key="3">
    <source>
        <dbReference type="Proteomes" id="UP000662701"/>
    </source>
</evidence>
<sequence>MEKRFGVSYHERHVPSLLKRLNFIHVSVRPRPP</sequence>
<proteinExistence type="predicted"/>
<name>A0ABR9YXT4_9PROT</name>
<keyword evidence="3" id="KW-1185">Reference proteome</keyword>
<comment type="caution">
    <text evidence="2">The sequence shown here is derived from an EMBL/GenBank/DDBJ whole genome shotgun (WGS) entry which is preliminary data.</text>
</comment>
<protein>
    <recommendedName>
        <fullName evidence="1">Winged helix-turn helix domain-containing protein</fullName>
    </recommendedName>
</protein>
<accession>A0ABR9YXT4</accession>
<evidence type="ECO:0000259" key="1">
    <source>
        <dbReference type="Pfam" id="PF13592"/>
    </source>
</evidence>
<dbReference type="Pfam" id="PF13592">
    <property type="entry name" value="HTH_33"/>
    <property type="match status" value="1"/>
</dbReference>
<reference evidence="2 3" key="2">
    <citation type="submission" date="2020-11" db="EMBL/GenBank/DDBJ databases">
        <title>Description of novel Gluconobacter species.</title>
        <authorList>
            <person name="Cleenwerck I."/>
            <person name="Cnockaert M."/>
            <person name="Borremans W."/>
            <person name="Wieme A.D."/>
            <person name="De Vuyst L."/>
            <person name="Vandamme P."/>
        </authorList>
    </citation>
    <scope>NUCLEOTIDE SEQUENCE [LARGE SCALE GENOMIC DNA]</scope>
    <source>
        <strain evidence="2 3">LMG 1745</strain>
    </source>
</reference>
<dbReference type="Proteomes" id="UP000662701">
    <property type="component" value="Unassembled WGS sequence"/>
</dbReference>